<dbReference type="Proteomes" id="UP001642406">
    <property type="component" value="Unassembled WGS sequence"/>
</dbReference>
<proteinExistence type="inferred from homology"/>
<dbReference type="SUPFAM" id="SSF53474">
    <property type="entry name" value="alpha/beta-Hydrolases"/>
    <property type="match status" value="1"/>
</dbReference>
<evidence type="ECO:0000313" key="4">
    <source>
        <dbReference type="EMBL" id="CAK7237570.1"/>
    </source>
</evidence>
<dbReference type="PANTHER" id="PTHR43918">
    <property type="entry name" value="ACETYLCHOLINESTERASE"/>
    <property type="match status" value="1"/>
</dbReference>
<dbReference type="Pfam" id="PF00135">
    <property type="entry name" value="COesterase"/>
    <property type="match status" value="2"/>
</dbReference>
<dbReference type="InterPro" id="IPR029058">
    <property type="entry name" value="AB_hydrolase_fold"/>
</dbReference>
<feature type="domain" description="Carboxylesterase type B" evidence="3">
    <location>
        <begin position="80"/>
        <end position="268"/>
    </location>
</feature>
<accession>A0ABP0D1B6</accession>
<protein>
    <recommendedName>
        <fullName evidence="3">Carboxylesterase type B domain-containing protein</fullName>
    </recommendedName>
</protein>
<keyword evidence="2" id="KW-0378">Hydrolase</keyword>
<comment type="caution">
    <text evidence="4">The sequence shown here is derived from an EMBL/GenBank/DDBJ whole genome shotgun (WGS) entry which is preliminary data.</text>
</comment>
<evidence type="ECO:0000256" key="1">
    <source>
        <dbReference type="ARBA" id="ARBA00005964"/>
    </source>
</evidence>
<evidence type="ECO:0000259" key="3">
    <source>
        <dbReference type="Pfam" id="PF00135"/>
    </source>
</evidence>
<gene>
    <name evidence="4" type="ORF">SBRCBS47491_010024</name>
</gene>
<comment type="similarity">
    <text evidence="1">Belongs to the type-B carboxylesterase/lipase family.</text>
</comment>
<dbReference type="Gene3D" id="3.40.50.1820">
    <property type="entry name" value="alpha/beta hydrolase"/>
    <property type="match status" value="2"/>
</dbReference>
<evidence type="ECO:0000313" key="5">
    <source>
        <dbReference type="Proteomes" id="UP001642406"/>
    </source>
</evidence>
<name>A0ABP0D1B6_9PEZI</name>
<keyword evidence="5" id="KW-1185">Reference proteome</keyword>
<reference evidence="4 5" key="1">
    <citation type="submission" date="2024-01" db="EMBL/GenBank/DDBJ databases">
        <authorList>
            <person name="Allen C."/>
            <person name="Tagirdzhanova G."/>
        </authorList>
    </citation>
    <scope>NUCLEOTIDE SEQUENCE [LARGE SCALE GENOMIC DNA]</scope>
</reference>
<sequence length="361" mass="39514">MREAGYKTNNGLDDQRLALRWIRHNIAGFGGDATKITLFVAMSGSSLQRLRCVAQADASFDSVVGVIEATELPRGEQQLQAVLKAPKADLVTKVGRRFPMGPLLDDDIIPEATTYKVLRDRDALTRLFPGLHHCKRVMMGDCQMDGMAFSSRVAERSDILPKTLAESLGAVFDPINAEIAPAIISAYDLNPAATSNTGHSTEPVLNFGNDVMFALPARAFAKAWGTSGTPGTQAFLCHFNCPNPWEGPWKGHASHIQDIVFVLQNYRETLSSGQCLCAERYARDLITFVCGAEPWPAHTDGEPGSMVYFAPEDGEEDNSGFVSSEDAQKTGRRSTFLLSVVGEEHLDKLVDAWQMFMAARK</sequence>
<dbReference type="EMBL" id="CAWUHC010000192">
    <property type="protein sequence ID" value="CAK7237570.1"/>
    <property type="molecule type" value="Genomic_DNA"/>
</dbReference>
<evidence type="ECO:0000256" key="2">
    <source>
        <dbReference type="ARBA" id="ARBA00022801"/>
    </source>
</evidence>
<dbReference type="InterPro" id="IPR050654">
    <property type="entry name" value="AChE-related_enzymes"/>
</dbReference>
<organism evidence="4 5">
    <name type="scientific">Sporothrix bragantina</name>
    <dbReference type="NCBI Taxonomy" id="671064"/>
    <lineage>
        <taxon>Eukaryota</taxon>
        <taxon>Fungi</taxon>
        <taxon>Dikarya</taxon>
        <taxon>Ascomycota</taxon>
        <taxon>Pezizomycotina</taxon>
        <taxon>Sordariomycetes</taxon>
        <taxon>Sordariomycetidae</taxon>
        <taxon>Ophiostomatales</taxon>
        <taxon>Ophiostomataceae</taxon>
        <taxon>Sporothrix</taxon>
    </lineage>
</organism>
<dbReference type="InterPro" id="IPR002018">
    <property type="entry name" value="CarbesteraseB"/>
</dbReference>
<feature type="domain" description="Carboxylesterase type B" evidence="3">
    <location>
        <begin position="7"/>
        <end position="50"/>
    </location>
</feature>
<dbReference type="PANTHER" id="PTHR43918:SF4">
    <property type="entry name" value="CARBOXYLIC ESTER HYDROLASE"/>
    <property type="match status" value="1"/>
</dbReference>